<dbReference type="Gene3D" id="2.60.15.10">
    <property type="entry name" value="F0F1 ATP synthase delta/epsilon subunit, N-terminal"/>
    <property type="match status" value="1"/>
</dbReference>
<dbReference type="OrthoDB" id="270171at2759"/>
<evidence type="ECO:0000313" key="1">
    <source>
        <dbReference type="EMBL" id="KAF4692529.1"/>
    </source>
</evidence>
<dbReference type="AlphaFoldDB" id="A0A7J6P8V6"/>
<accession>A0A7J6P8V6</accession>
<dbReference type="EMBL" id="JABANP010000059">
    <property type="protein sequence ID" value="KAF4692529.1"/>
    <property type="molecule type" value="Genomic_DNA"/>
</dbReference>
<dbReference type="Proteomes" id="UP000541610">
    <property type="component" value="Unassembled WGS sequence"/>
</dbReference>
<reference evidence="1 2" key="1">
    <citation type="submission" date="2020-04" db="EMBL/GenBank/DDBJ databases">
        <title>Perkinsus olseni comparative genomics.</title>
        <authorList>
            <person name="Bogema D.R."/>
        </authorList>
    </citation>
    <scope>NUCLEOTIDE SEQUENCE [LARGE SCALE GENOMIC DNA]</scope>
    <source>
        <strain evidence="1">00978-12</strain>
    </source>
</reference>
<dbReference type="InterPro" id="IPR036771">
    <property type="entry name" value="ATPsynth_dsu/esu_N"/>
</dbReference>
<gene>
    <name evidence="1" type="primary">ATP5D</name>
    <name evidence="1" type="ORF">FOZ60_013198</name>
</gene>
<comment type="caution">
    <text evidence="1">The sequence shown here is derived from an EMBL/GenBank/DDBJ whole genome shotgun (WGS) entry which is preliminary data.</text>
</comment>
<sequence>MGSPRENIFYLKPVSIDGVITVRDGTEHKDFFISDGFIFFNQPSDGSGCCRAEISGVELVPKEALDKDRATQLLSEVQSAAKETEWDKVKAQLGTNLLNQVIKHAE</sequence>
<name>A0A7J6P8V6_PEROL</name>
<organism evidence="1 2">
    <name type="scientific">Perkinsus olseni</name>
    <name type="common">Perkinsus atlanticus</name>
    <dbReference type="NCBI Taxonomy" id="32597"/>
    <lineage>
        <taxon>Eukaryota</taxon>
        <taxon>Sar</taxon>
        <taxon>Alveolata</taxon>
        <taxon>Perkinsozoa</taxon>
        <taxon>Perkinsea</taxon>
        <taxon>Perkinsida</taxon>
        <taxon>Perkinsidae</taxon>
        <taxon>Perkinsus</taxon>
    </lineage>
</organism>
<protein>
    <submittedName>
        <fullName evidence="1">ATP synthase subunit delta, mitochondrial</fullName>
    </submittedName>
</protein>
<evidence type="ECO:0000313" key="2">
    <source>
        <dbReference type="Proteomes" id="UP000541610"/>
    </source>
</evidence>
<proteinExistence type="predicted"/>